<dbReference type="AlphaFoldDB" id="A0A5N6U0D0"/>
<gene>
    <name evidence="2" type="ORF">BDV25DRAFT_170856</name>
</gene>
<evidence type="ECO:0000259" key="1">
    <source>
        <dbReference type="Pfam" id="PF00117"/>
    </source>
</evidence>
<dbReference type="SUPFAM" id="SSF52317">
    <property type="entry name" value="Class I glutamine amidotransferase-like"/>
    <property type="match status" value="1"/>
</dbReference>
<evidence type="ECO:0000313" key="3">
    <source>
        <dbReference type="Proteomes" id="UP000325780"/>
    </source>
</evidence>
<dbReference type="CDD" id="cd01741">
    <property type="entry name" value="GATase1_1"/>
    <property type="match status" value="1"/>
</dbReference>
<name>A0A5N6U0D0_ASPAV</name>
<dbReference type="Proteomes" id="UP000325780">
    <property type="component" value="Unassembled WGS sequence"/>
</dbReference>
<dbReference type="PANTHER" id="PTHR42695">
    <property type="entry name" value="GLUTAMINE AMIDOTRANSFERASE YLR126C-RELATED"/>
    <property type="match status" value="1"/>
</dbReference>
<proteinExistence type="predicted"/>
<dbReference type="GO" id="GO:0016740">
    <property type="term" value="F:transferase activity"/>
    <property type="evidence" value="ECO:0007669"/>
    <property type="project" value="UniProtKB-KW"/>
</dbReference>
<dbReference type="InterPro" id="IPR044992">
    <property type="entry name" value="ChyE-like"/>
</dbReference>
<keyword evidence="3" id="KW-1185">Reference proteome</keyword>
<evidence type="ECO:0000313" key="2">
    <source>
        <dbReference type="EMBL" id="KAE8152082.1"/>
    </source>
</evidence>
<dbReference type="GO" id="GO:0005829">
    <property type="term" value="C:cytosol"/>
    <property type="evidence" value="ECO:0007669"/>
    <property type="project" value="TreeGrafter"/>
</dbReference>
<reference evidence="2 3" key="1">
    <citation type="submission" date="2019-04" db="EMBL/GenBank/DDBJ databases">
        <title>Friends and foes A comparative genomics study of 23 Aspergillus species from section Flavi.</title>
        <authorList>
            <consortium name="DOE Joint Genome Institute"/>
            <person name="Kjaerbolling I."/>
            <person name="Vesth T."/>
            <person name="Frisvad J.C."/>
            <person name="Nybo J.L."/>
            <person name="Theobald S."/>
            <person name="Kildgaard S."/>
            <person name="Isbrandt T."/>
            <person name="Kuo A."/>
            <person name="Sato A."/>
            <person name="Lyhne E.K."/>
            <person name="Kogle M.E."/>
            <person name="Wiebenga A."/>
            <person name="Kun R.S."/>
            <person name="Lubbers R.J."/>
            <person name="Makela M.R."/>
            <person name="Barry K."/>
            <person name="Chovatia M."/>
            <person name="Clum A."/>
            <person name="Daum C."/>
            <person name="Haridas S."/>
            <person name="He G."/>
            <person name="LaButti K."/>
            <person name="Lipzen A."/>
            <person name="Mondo S."/>
            <person name="Riley R."/>
            <person name="Salamov A."/>
            <person name="Simmons B.A."/>
            <person name="Magnuson J.K."/>
            <person name="Henrissat B."/>
            <person name="Mortensen U.H."/>
            <person name="Larsen T.O."/>
            <person name="Devries R.P."/>
            <person name="Grigoriev I.V."/>
            <person name="Machida M."/>
            <person name="Baker S.E."/>
            <person name="Andersen M.R."/>
        </authorList>
    </citation>
    <scope>NUCLEOTIDE SEQUENCE [LARGE SCALE GENOMIC DNA]</scope>
    <source>
        <strain evidence="2 3">IBT 18842</strain>
    </source>
</reference>
<accession>A0A5N6U0D0</accession>
<keyword evidence="2" id="KW-0315">Glutamine amidotransferase</keyword>
<dbReference type="Pfam" id="PF00117">
    <property type="entry name" value="GATase"/>
    <property type="match status" value="1"/>
</dbReference>
<dbReference type="PANTHER" id="PTHR42695:SF5">
    <property type="entry name" value="GLUTAMINE AMIDOTRANSFERASE YLR126C-RELATED"/>
    <property type="match status" value="1"/>
</dbReference>
<protein>
    <submittedName>
        <fullName evidence="2">Class I glutamine amidotransferase-like protein</fullName>
    </submittedName>
</protein>
<dbReference type="GO" id="GO:0005634">
    <property type="term" value="C:nucleus"/>
    <property type="evidence" value="ECO:0007669"/>
    <property type="project" value="TreeGrafter"/>
</dbReference>
<sequence length="241" mass="26518">MGSLSPLKIAILINNPPAQPLWTDIKNSYISSLAHASPDAETTFYDPISTTYPDPKDYDVIILSGGKADASSTAPWVLNELDFIRGLVTRYPNKKLVGMCFGHQAIARALGGEVRTVPGGPVAAVRDIRLTEAGREFFSFAAGIGSFRVPKFHVREVAKPAPGFVALAEDNECFVNERNTILSFQGHPEILNDFARKMLLSDDREYTENSTQGGLNAEVEKLQKPTDGIEILQRVVEWVRE</sequence>
<dbReference type="EMBL" id="ML742059">
    <property type="protein sequence ID" value="KAE8152082.1"/>
    <property type="molecule type" value="Genomic_DNA"/>
</dbReference>
<dbReference type="Gene3D" id="3.40.50.880">
    <property type="match status" value="1"/>
</dbReference>
<dbReference type="OrthoDB" id="92161at2759"/>
<dbReference type="PROSITE" id="PS51273">
    <property type="entry name" value="GATASE_TYPE_1"/>
    <property type="match status" value="1"/>
</dbReference>
<dbReference type="InterPro" id="IPR029062">
    <property type="entry name" value="Class_I_gatase-like"/>
</dbReference>
<organism evidence="2 3">
    <name type="scientific">Aspergillus avenaceus</name>
    <dbReference type="NCBI Taxonomy" id="36643"/>
    <lineage>
        <taxon>Eukaryota</taxon>
        <taxon>Fungi</taxon>
        <taxon>Dikarya</taxon>
        <taxon>Ascomycota</taxon>
        <taxon>Pezizomycotina</taxon>
        <taxon>Eurotiomycetes</taxon>
        <taxon>Eurotiomycetidae</taxon>
        <taxon>Eurotiales</taxon>
        <taxon>Aspergillaceae</taxon>
        <taxon>Aspergillus</taxon>
        <taxon>Aspergillus subgen. Circumdati</taxon>
    </lineage>
</organism>
<keyword evidence="2" id="KW-0808">Transferase</keyword>
<dbReference type="InterPro" id="IPR017926">
    <property type="entry name" value="GATASE"/>
</dbReference>
<feature type="domain" description="Glutamine amidotransferase" evidence="1">
    <location>
        <begin position="25"/>
        <end position="193"/>
    </location>
</feature>